<evidence type="ECO:0000313" key="1">
    <source>
        <dbReference type="EMBL" id="MBK1791973.1"/>
    </source>
</evidence>
<dbReference type="EMBL" id="JAENIM010000042">
    <property type="protein sequence ID" value="MBK1791973.1"/>
    <property type="molecule type" value="Genomic_DNA"/>
</dbReference>
<organism evidence="1 2">
    <name type="scientific">Persicirhabdus sediminis</name>
    <dbReference type="NCBI Taxonomy" id="454144"/>
    <lineage>
        <taxon>Bacteria</taxon>
        <taxon>Pseudomonadati</taxon>
        <taxon>Verrucomicrobiota</taxon>
        <taxon>Verrucomicrobiia</taxon>
        <taxon>Verrucomicrobiales</taxon>
        <taxon>Verrucomicrobiaceae</taxon>
        <taxon>Persicirhabdus</taxon>
    </lineage>
</organism>
<name>A0A8J7SNX8_9BACT</name>
<keyword evidence="2" id="KW-1185">Reference proteome</keyword>
<gene>
    <name evidence="1" type="ORF">JIN82_12500</name>
</gene>
<comment type="caution">
    <text evidence="1">The sequence shown here is derived from an EMBL/GenBank/DDBJ whole genome shotgun (WGS) entry which is preliminary data.</text>
</comment>
<proteinExistence type="predicted"/>
<sequence>MPVFTLRADVYCHKETGIILPSEIAGHSIGEVHVFDKKELGESVSFYYQNSTATIYLYDSGRKDLKDDSGHKLIIEELSNVTEQIRAMQEAGRFENVDIGRKASVQGDGSSFALISVPASYNIVKNANSEEKVSSRQTHSLISVGIYNNHFIKIRYSFDHAKQDEVDKANEQRDAFIRNVRGCVLEANLKEDIGKNIQIYRENPYSNEAKAALAEIFTYAEESVLISISINQNDMPWMTLKYPYGTELLGAYIVGQVDYQISTNKFESNHKAGMQEALRVYQGLVAKDEKARIDSLDELAAKKVN</sequence>
<reference evidence="1" key="1">
    <citation type="submission" date="2021-01" db="EMBL/GenBank/DDBJ databases">
        <title>Modified the classification status of verrucomicrobia.</title>
        <authorList>
            <person name="Feng X."/>
        </authorList>
    </citation>
    <scope>NUCLEOTIDE SEQUENCE</scope>
    <source>
        <strain evidence="1">_KCTC 22039</strain>
    </source>
</reference>
<evidence type="ECO:0000313" key="2">
    <source>
        <dbReference type="Proteomes" id="UP000624703"/>
    </source>
</evidence>
<dbReference type="Proteomes" id="UP000624703">
    <property type="component" value="Unassembled WGS sequence"/>
</dbReference>
<accession>A0A8J7SNX8</accession>
<protein>
    <submittedName>
        <fullName evidence="1">Uncharacterized protein</fullName>
    </submittedName>
</protein>
<dbReference type="AlphaFoldDB" id="A0A8J7SNX8"/>